<accession>A0A4Q9HIB2</accession>
<gene>
    <name evidence="1" type="ORF">EYS08_02645</name>
</gene>
<organism evidence="1 2">
    <name type="scientific">Pedobacter kyonggii</name>
    <dbReference type="NCBI Taxonomy" id="1926871"/>
    <lineage>
        <taxon>Bacteria</taxon>
        <taxon>Pseudomonadati</taxon>
        <taxon>Bacteroidota</taxon>
        <taxon>Sphingobacteriia</taxon>
        <taxon>Sphingobacteriales</taxon>
        <taxon>Sphingobacteriaceae</taxon>
        <taxon>Pedobacter</taxon>
    </lineage>
</organism>
<sequence length="297" mass="34671">MNNRLNSHKQKLKEFFIKVYQSEKEQASFLEDFYLEYLKTGKSDFEYKAIVFGREKIVKYEVSRILQQYSYGFKIPKAIVDFENNSNNISFTELLNAYYYDVLVNARAFLESKQIDGVLHTDLCMTLLLTLSYFPDKIEIISNQLIRFLEENSQKLEKYAAQEFGRGSLLYLVVEMLKLRDFSAHAATISKFCIKPIACYQEAFESAISNDEQKFSDAIEELTAFHLSNSKADLTLPFNHERWQYMPMEIISLIQLFVSNGDRQLKEISLVSNLNSFLYLPIELSEETLLLESRILC</sequence>
<evidence type="ECO:0000313" key="1">
    <source>
        <dbReference type="EMBL" id="TBO45256.1"/>
    </source>
</evidence>
<protein>
    <submittedName>
        <fullName evidence="1">Uncharacterized protein</fullName>
    </submittedName>
</protein>
<keyword evidence="2" id="KW-1185">Reference proteome</keyword>
<proteinExistence type="predicted"/>
<dbReference type="RefSeq" id="WP_131028291.1">
    <property type="nucleotide sequence ID" value="NZ_SIXF01000001.1"/>
</dbReference>
<dbReference type="EMBL" id="SIXF01000001">
    <property type="protein sequence ID" value="TBO45256.1"/>
    <property type="molecule type" value="Genomic_DNA"/>
</dbReference>
<dbReference type="Proteomes" id="UP000291819">
    <property type="component" value="Unassembled WGS sequence"/>
</dbReference>
<name>A0A4Q9HIB2_9SPHI</name>
<reference evidence="1 2" key="1">
    <citation type="submission" date="2019-02" db="EMBL/GenBank/DDBJ databases">
        <title>Pedobacter kyonggii whole genome sequence analysis.</title>
        <authorList>
            <person name="Dahal R.H."/>
        </authorList>
    </citation>
    <scope>NUCLEOTIDE SEQUENCE [LARGE SCALE GENOMIC DNA]</scope>
    <source>
        <strain evidence="1 2">K-4-11-1</strain>
    </source>
</reference>
<comment type="caution">
    <text evidence="1">The sequence shown here is derived from an EMBL/GenBank/DDBJ whole genome shotgun (WGS) entry which is preliminary data.</text>
</comment>
<dbReference type="AlphaFoldDB" id="A0A4Q9HIB2"/>
<dbReference type="OrthoDB" id="1494155at2"/>
<evidence type="ECO:0000313" key="2">
    <source>
        <dbReference type="Proteomes" id="UP000291819"/>
    </source>
</evidence>